<accession>A0AAV6N6M1</accession>
<dbReference type="Pfam" id="PF00498">
    <property type="entry name" value="FHA"/>
    <property type="match status" value="1"/>
</dbReference>
<dbReference type="EMBL" id="JAGKQH010000009">
    <property type="protein sequence ID" value="KAG6592031.1"/>
    <property type="molecule type" value="Genomic_DNA"/>
</dbReference>
<feature type="domain" description="FHA" evidence="2">
    <location>
        <begin position="558"/>
        <end position="621"/>
    </location>
</feature>
<protein>
    <submittedName>
        <fullName evidence="3">FHA domain-containing protein DDL</fullName>
    </submittedName>
</protein>
<evidence type="ECO:0000313" key="3">
    <source>
        <dbReference type="EMBL" id="KAG6592031.1"/>
    </source>
</evidence>
<dbReference type="AlphaFoldDB" id="A0AAV6N6M1"/>
<organism evidence="3 4">
    <name type="scientific">Cucurbita argyrosperma subsp. sororia</name>
    <dbReference type="NCBI Taxonomy" id="37648"/>
    <lineage>
        <taxon>Eukaryota</taxon>
        <taxon>Viridiplantae</taxon>
        <taxon>Streptophyta</taxon>
        <taxon>Embryophyta</taxon>
        <taxon>Tracheophyta</taxon>
        <taxon>Spermatophyta</taxon>
        <taxon>Magnoliopsida</taxon>
        <taxon>eudicotyledons</taxon>
        <taxon>Gunneridae</taxon>
        <taxon>Pentapetalae</taxon>
        <taxon>rosids</taxon>
        <taxon>fabids</taxon>
        <taxon>Cucurbitales</taxon>
        <taxon>Cucurbitaceae</taxon>
        <taxon>Cucurbiteae</taxon>
        <taxon>Cucurbita</taxon>
    </lineage>
</organism>
<dbReference type="PROSITE" id="PS51419">
    <property type="entry name" value="RAB"/>
    <property type="match status" value="1"/>
</dbReference>
<dbReference type="CDD" id="cd22719">
    <property type="entry name" value="FHA_DDL-like"/>
    <property type="match status" value="1"/>
</dbReference>
<dbReference type="GO" id="GO:0005525">
    <property type="term" value="F:GTP binding"/>
    <property type="evidence" value="ECO:0007669"/>
    <property type="project" value="InterPro"/>
</dbReference>
<feature type="compositionally biased region" description="Basic and acidic residues" evidence="1">
    <location>
        <begin position="375"/>
        <end position="429"/>
    </location>
</feature>
<keyword evidence="4" id="KW-1185">Reference proteome</keyword>
<feature type="compositionally biased region" description="Basic residues" evidence="1">
    <location>
        <begin position="348"/>
        <end position="359"/>
    </location>
</feature>
<dbReference type="InterPro" id="IPR000253">
    <property type="entry name" value="FHA_dom"/>
</dbReference>
<dbReference type="GO" id="GO:0003924">
    <property type="term" value="F:GTPase activity"/>
    <property type="evidence" value="ECO:0007669"/>
    <property type="project" value="InterPro"/>
</dbReference>
<dbReference type="InterPro" id="IPR001806">
    <property type="entry name" value="Small_GTPase"/>
</dbReference>
<evidence type="ECO:0000256" key="1">
    <source>
        <dbReference type="SAM" id="MobiDB-lite"/>
    </source>
</evidence>
<reference evidence="3 4" key="1">
    <citation type="journal article" date="2021" name="Hortic Res">
        <title>The domestication of Cucurbita argyrosperma as revealed by the genome of its wild relative.</title>
        <authorList>
            <person name="Barrera-Redondo J."/>
            <person name="Sanchez-de la Vega G."/>
            <person name="Aguirre-Liguori J.A."/>
            <person name="Castellanos-Morales G."/>
            <person name="Gutierrez-Guerrero Y.T."/>
            <person name="Aguirre-Dugua X."/>
            <person name="Aguirre-Planter E."/>
            <person name="Tenaillon M.I."/>
            <person name="Lira-Saade R."/>
            <person name="Eguiarte L.E."/>
        </authorList>
    </citation>
    <scope>NUCLEOTIDE SEQUENCE [LARGE SCALE GENOMIC DNA]</scope>
    <source>
        <strain evidence="3">JBR-2021</strain>
    </source>
</reference>
<dbReference type="PANTHER" id="PTHR23308">
    <property type="entry name" value="NUCLEAR INHIBITOR OF PROTEIN PHOSPHATASE-1"/>
    <property type="match status" value="1"/>
</dbReference>
<sequence length="653" mass="74389">MPTNNKPTAAAIEADGKNKLKLPHFPSLFTVKVAHDAAAAMTKLCRRLVRWRLLERVSLVRHFFRFVWDRVFACSSGKTPKKYCRLSSRSPMTVVDGGCSLELSRISHGFDSDSDFDSSEMVSLKISLLGDCQIGKTSFVIKYVGDEQERNSLQMSGINLMNKTLSIQNALISFRIWDVKGDSSSQDQLPLACKDAVAILFMFDLTSRRTLNSVVDWYTEARKWNQTAIPILIGTKFDDFVRLPPDLQWTIVSQARAYARVMKATLFFSSSIHNINVNKIFKFIAAKLFDVPWSVERNLTSNHQGAISAVSPLLPFLDSIEPKNKWDEMYQMIQNLQLGSPARDKHSSHAKSPKHKRSSSPRTRSPSPRTKRLRRAAERAPEKSSDRDSERNRGRGNDKEAHRERVSDRELGSERKERSSRQDVKDGKSSRSRHGNSSSPSERHHRSRHRSPSPQPGSDAKNHDEGRNSRRAESRSDDDDSVAKMKAAEEALEAKQKDKPSFELSGKLAAETNRVRGITLLFNEPPDARKPDVRWRLYVFKAGEVLNEPLYIHRQSCYLFGRERRVADIPTDHPSCSKQHAVIQFRQVEKEKSDGTMSKQVRPYLMDLGSTNKTYINESAIEPQRYYELFEKDTLKFGNSSREYVLLHEKSAG</sequence>
<name>A0AAV6N6M1_9ROSI</name>
<comment type="caution">
    <text evidence="3">The sequence shown here is derived from an EMBL/GenBank/DDBJ whole genome shotgun (WGS) entry which is preliminary data.</text>
</comment>
<dbReference type="SMART" id="SM00175">
    <property type="entry name" value="RAB"/>
    <property type="match status" value="1"/>
</dbReference>
<dbReference type="Proteomes" id="UP000685013">
    <property type="component" value="Chromosome 9"/>
</dbReference>
<dbReference type="PROSITE" id="PS50006">
    <property type="entry name" value="FHA_DOMAIN"/>
    <property type="match status" value="1"/>
</dbReference>
<dbReference type="InterPro" id="IPR050923">
    <property type="entry name" value="Cell_Proc_Reg/RNA_Proc"/>
</dbReference>
<dbReference type="SMART" id="SM00240">
    <property type="entry name" value="FHA"/>
    <property type="match status" value="1"/>
</dbReference>
<proteinExistence type="predicted"/>
<dbReference type="FunFam" id="3.40.50.300:FF:000927">
    <property type="entry name" value="Septum-promoting GTP-binding protein 1"/>
    <property type="match status" value="1"/>
</dbReference>
<evidence type="ECO:0000313" key="4">
    <source>
        <dbReference type="Proteomes" id="UP000685013"/>
    </source>
</evidence>
<dbReference type="Pfam" id="PF00071">
    <property type="entry name" value="Ras"/>
    <property type="match status" value="1"/>
</dbReference>
<feature type="compositionally biased region" description="Basic and acidic residues" evidence="1">
    <location>
        <begin position="460"/>
        <end position="484"/>
    </location>
</feature>
<dbReference type="FunFam" id="2.60.200.20:FF:000028">
    <property type="entry name" value="FHA domain-containing protein DDL"/>
    <property type="match status" value="1"/>
</dbReference>
<dbReference type="SMART" id="SM00174">
    <property type="entry name" value="RHO"/>
    <property type="match status" value="1"/>
</dbReference>
<gene>
    <name evidence="3" type="primary">DDL</name>
    <name evidence="3" type="ORF">SDJN03_14377</name>
</gene>
<evidence type="ECO:0000259" key="2">
    <source>
        <dbReference type="PROSITE" id="PS50006"/>
    </source>
</evidence>
<feature type="region of interest" description="Disordered" evidence="1">
    <location>
        <begin position="340"/>
        <end position="484"/>
    </location>
</feature>
<feature type="non-terminal residue" evidence="3">
    <location>
        <position position="1"/>
    </location>
</feature>